<feature type="active site" evidence="13">
    <location>
        <position position="107"/>
    </location>
</feature>
<dbReference type="SUPFAM" id="SSF69189">
    <property type="entry name" value="Penicillin-binding protein associated domain"/>
    <property type="match status" value="1"/>
</dbReference>
<dbReference type="HOGENOM" id="CLU_027070_8_0_9"/>
<keyword evidence="8 18" id="KW-0378">Hydrolase</keyword>
<evidence type="ECO:0000313" key="18">
    <source>
        <dbReference type="EMBL" id="ACA59738.1"/>
    </source>
</evidence>
<dbReference type="EC" id="3.4.16.4" evidence="4"/>
<evidence type="ECO:0000256" key="11">
    <source>
        <dbReference type="ARBA" id="ARBA00023316"/>
    </source>
</evidence>
<evidence type="ECO:0000256" key="16">
    <source>
        <dbReference type="SAM" id="MobiDB-lite"/>
    </source>
</evidence>
<dbReference type="SMART" id="SM00936">
    <property type="entry name" value="PBP5_C"/>
    <property type="match status" value="1"/>
</dbReference>
<comment type="function">
    <text evidence="1">Removes C-terminal D-alanyl residues from sugar-peptide cell wall precursors.</text>
</comment>
<keyword evidence="11" id="KW-0961">Cell wall biogenesis/degradation</keyword>
<dbReference type="STRING" id="477974.Daud_1227"/>
<evidence type="ECO:0000256" key="9">
    <source>
        <dbReference type="ARBA" id="ARBA00022960"/>
    </source>
</evidence>
<evidence type="ECO:0000256" key="12">
    <source>
        <dbReference type="ARBA" id="ARBA00034000"/>
    </source>
</evidence>
<keyword evidence="5 18" id="KW-0121">Carboxypeptidase</keyword>
<evidence type="ECO:0000259" key="17">
    <source>
        <dbReference type="SMART" id="SM00936"/>
    </source>
</evidence>
<evidence type="ECO:0000256" key="8">
    <source>
        <dbReference type="ARBA" id="ARBA00022801"/>
    </source>
</evidence>
<dbReference type="UniPathway" id="UPA00219"/>
<dbReference type="GO" id="GO:0009002">
    <property type="term" value="F:serine-type D-Ala-D-Ala carboxypeptidase activity"/>
    <property type="evidence" value="ECO:0007669"/>
    <property type="project" value="UniProtKB-EC"/>
</dbReference>
<keyword evidence="9" id="KW-0133">Cell shape</keyword>
<evidence type="ECO:0000256" key="3">
    <source>
        <dbReference type="ARBA" id="ARBA00007164"/>
    </source>
</evidence>
<dbReference type="Pfam" id="PF07943">
    <property type="entry name" value="PBP5_C"/>
    <property type="match status" value="1"/>
</dbReference>
<evidence type="ECO:0000256" key="10">
    <source>
        <dbReference type="ARBA" id="ARBA00022984"/>
    </source>
</evidence>
<dbReference type="EMBL" id="CP000860">
    <property type="protein sequence ID" value="ACA59738.1"/>
    <property type="molecule type" value="Genomic_DNA"/>
</dbReference>
<dbReference type="GO" id="GO:0006508">
    <property type="term" value="P:proteolysis"/>
    <property type="evidence" value="ECO:0007669"/>
    <property type="project" value="UniProtKB-KW"/>
</dbReference>
<sequence>MFAGPAAAAGTAEKGPETEAESAVLLEPVSGQILYEKEPYKEQPIASVTKIMTMLLAVEALDSGKAKLDDIIVTSEHAAGMGGSQIYLAPQEKMSFREMLISVATGSANDASVAIAEHVAGSEEAFVQMMNDRAAELGAKHTHYVNPTGLPAEGHYSCAYDQAVILREALKYPLFREVSAIKEYDLRGGEFKLWNTNKLLWWYPGADAGKTGWTNEAKYCLASSVKKDNLRLIAVVLGVPETKGHFRESIKLYNWGFARFEAVVLAGEGELIKTLPVDKGVDTTVDLIVPHEVCVVVPRGEKEGVDFRVELPSWPAAPLKQDEALGSYVVLHNGKEVLRVDIVPAKDVPEASFVQQFTRMAERICG</sequence>
<dbReference type="InterPro" id="IPR015956">
    <property type="entry name" value="Peniciliin-bd_prot_C_sf"/>
</dbReference>
<comment type="catalytic activity">
    <reaction evidence="12">
        <text>Preferential cleavage: (Ac)2-L-Lys-D-Ala-|-D-Ala. Also transpeptidation of peptidyl-alanyl moieties that are N-acyl substituents of D-alanine.</text>
        <dbReference type="EC" id="3.4.16.4"/>
    </reaction>
</comment>
<dbReference type="AlphaFoldDB" id="B1I3X1"/>
<dbReference type="Gene3D" id="3.40.710.10">
    <property type="entry name" value="DD-peptidase/beta-lactamase superfamily"/>
    <property type="match status" value="1"/>
</dbReference>
<dbReference type="InterPro" id="IPR012907">
    <property type="entry name" value="Peptidase_S11_C"/>
</dbReference>
<name>B1I3X1_DESAP</name>
<feature type="domain" description="Peptidase S11 D-Ala-D-Ala carboxypeptidase A C-terminal" evidence="17">
    <location>
        <begin position="260"/>
        <end position="350"/>
    </location>
</feature>
<evidence type="ECO:0000256" key="5">
    <source>
        <dbReference type="ARBA" id="ARBA00022645"/>
    </source>
</evidence>
<keyword evidence="10" id="KW-0573">Peptidoglycan synthesis</keyword>
<evidence type="ECO:0000256" key="7">
    <source>
        <dbReference type="ARBA" id="ARBA00022729"/>
    </source>
</evidence>
<keyword evidence="7" id="KW-0732">Signal</keyword>
<evidence type="ECO:0000256" key="14">
    <source>
        <dbReference type="PIRSR" id="PIRSR618044-2"/>
    </source>
</evidence>
<gene>
    <name evidence="18" type="ordered locus">Daud_1227</name>
</gene>
<dbReference type="GO" id="GO:0009252">
    <property type="term" value="P:peptidoglycan biosynthetic process"/>
    <property type="evidence" value="ECO:0007669"/>
    <property type="project" value="UniProtKB-UniPathway"/>
</dbReference>
<dbReference type="SUPFAM" id="SSF56601">
    <property type="entry name" value="beta-lactamase/transpeptidase-like"/>
    <property type="match status" value="1"/>
</dbReference>
<organism evidence="18 19">
    <name type="scientific">Desulforudis audaxviator (strain MP104C)</name>
    <dbReference type="NCBI Taxonomy" id="477974"/>
    <lineage>
        <taxon>Bacteria</taxon>
        <taxon>Bacillati</taxon>
        <taxon>Bacillota</taxon>
        <taxon>Clostridia</taxon>
        <taxon>Thermoanaerobacterales</taxon>
        <taxon>Candidatus Desulforudaceae</taxon>
        <taxon>Candidatus Desulforudis</taxon>
    </lineage>
</organism>
<evidence type="ECO:0000256" key="13">
    <source>
        <dbReference type="PIRSR" id="PIRSR618044-1"/>
    </source>
</evidence>
<feature type="active site" description="Proton acceptor" evidence="13">
    <location>
        <position position="50"/>
    </location>
</feature>
<dbReference type="eggNOG" id="COG1686">
    <property type="taxonomic scope" value="Bacteria"/>
</dbReference>
<evidence type="ECO:0000313" key="19">
    <source>
        <dbReference type="Proteomes" id="UP000008544"/>
    </source>
</evidence>
<comment type="pathway">
    <text evidence="2">Cell wall biogenesis; peptidoglycan biosynthesis.</text>
</comment>
<dbReference type="InterPro" id="IPR012338">
    <property type="entry name" value="Beta-lactam/transpept-like"/>
</dbReference>
<evidence type="ECO:0000256" key="4">
    <source>
        <dbReference type="ARBA" id="ARBA00012448"/>
    </source>
</evidence>
<dbReference type="Pfam" id="PF00768">
    <property type="entry name" value="Peptidase_S11"/>
    <property type="match status" value="1"/>
</dbReference>
<evidence type="ECO:0000256" key="6">
    <source>
        <dbReference type="ARBA" id="ARBA00022670"/>
    </source>
</evidence>
<feature type="binding site" evidence="14">
    <location>
        <position position="210"/>
    </location>
    <ligand>
        <name>substrate</name>
    </ligand>
</feature>
<proteinExistence type="inferred from homology"/>
<evidence type="ECO:0000256" key="2">
    <source>
        <dbReference type="ARBA" id="ARBA00004752"/>
    </source>
</evidence>
<dbReference type="KEGG" id="dau:Daud_1227"/>
<dbReference type="GO" id="GO:0008360">
    <property type="term" value="P:regulation of cell shape"/>
    <property type="evidence" value="ECO:0007669"/>
    <property type="project" value="UniProtKB-KW"/>
</dbReference>
<keyword evidence="6" id="KW-0645">Protease</keyword>
<dbReference type="Gene3D" id="2.60.410.10">
    <property type="entry name" value="D-Ala-D-Ala carboxypeptidase, C-terminal domain"/>
    <property type="match status" value="1"/>
</dbReference>
<evidence type="ECO:0000256" key="15">
    <source>
        <dbReference type="RuleBase" id="RU004016"/>
    </source>
</evidence>
<evidence type="ECO:0000256" key="1">
    <source>
        <dbReference type="ARBA" id="ARBA00003217"/>
    </source>
</evidence>
<dbReference type="PANTHER" id="PTHR21581:SF6">
    <property type="entry name" value="TRAFFICKING PROTEIN PARTICLE COMPLEX SUBUNIT 12"/>
    <property type="match status" value="1"/>
</dbReference>
<protein>
    <recommendedName>
        <fullName evidence="4">serine-type D-Ala-D-Ala carboxypeptidase</fullName>
        <ecNumber evidence="4">3.4.16.4</ecNumber>
    </recommendedName>
</protein>
<dbReference type="PRINTS" id="PR00725">
    <property type="entry name" value="DADACBPTASE1"/>
</dbReference>
<reference evidence="19" key="1">
    <citation type="submission" date="2007-10" db="EMBL/GenBank/DDBJ databases">
        <title>Complete sequence of chromosome of Desulforudis audaxviator MP104C.</title>
        <authorList>
            <person name="Copeland A."/>
            <person name="Lucas S."/>
            <person name="Lapidus A."/>
            <person name="Barry K."/>
            <person name="Glavina del Rio T."/>
            <person name="Dalin E."/>
            <person name="Tice H."/>
            <person name="Bruce D."/>
            <person name="Pitluck S."/>
            <person name="Lowry S.R."/>
            <person name="Larimer F."/>
            <person name="Land M.L."/>
            <person name="Hauser L."/>
            <person name="Kyrpides N."/>
            <person name="Ivanova N.N."/>
            <person name="Richardson P."/>
        </authorList>
    </citation>
    <scope>NUCLEOTIDE SEQUENCE [LARGE SCALE GENOMIC DNA]</scope>
    <source>
        <strain evidence="19">MP104C</strain>
    </source>
</reference>
<dbReference type="InterPro" id="IPR001967">
    <property type="entry name" value="Peptidase_S11_N"/>
</dbReference>
<accession>B1I3X1</accession>
<comment type="similarity">
    <text evidence="3 15">Belongs to the peptidase S11 family.</text>
</comment>
<feature type="compositionally biased region" description="Low complexity" evidence="16">
    <location>
        <begin position="1"/>
        <end position="13"/>
    </location>
</feature>
<dbReference type="OrthoDB" id="9791132at2"/>
<feature type="region of interest" description="Disordered" evidence="16">
    <location>
        <begin position="1"/>
        <end position="21"/>
    </location>
</feature>
<dbReference type="PANTHER" id="PTHR21581">
    <property type="entry name" value="D-ALANYL-D-ALANINE CARBOXYPEPTIDASE"/>
    <property type="match status" value="1"/>
</dbReference>
<reference evidence="18 19" key="2">
    <citation type="journal article" date="2008" name="Science">
        <title>Environmental genomics reveals a single-species ecosystem deep within Earth.</title>
        <authorList>
            <person name="Chivian D."/>
            <person name="Brodie E.L."/>
            <person name="Alm E.J."/>
            <person name="Culley D.E."/>
            <person name="Dehal P.S."/>
            <person name="Desantis T.Z."/>
            <person name="Gihring T.M."/>
            <person name="Lapidus A."/>
            <person name="Lin L.H."/>
            <person name="Lowry S.R."/>
            <person name="Moser D.P."/>
            <person name="Richardson P.M."/>
            <person name="Southam G."/>
            <person name="Wanger G."/>
            <person name="Pratt L.M."/>
            <person name="Andersen G.L."/>
            <person name="Hazen T.C."/>
            <person name="Brockman F.J."/>
            <person name="Arkin A.P."/>
            <person name="Onstott T.C."/>
        </authorList>
    </citation>
    <scope>NUCLEOTIDE SEQUENCE [LARGE SCALE GENOMIC DNA]</scope>
    <source>
        <strain evidence="18 19">MP104C</strain>
    </source>
</reference>
<dbReference type="InterPro" id="IPR018044">
    <property type="entry name" value="Peptidase_S11"/>
</dbReference>
<keyword evidence="19" id="KW-1185">Reference proteome</keyword>
<dbReference type="InterPro" id="IPR037167">
    <property type="entry name" value="Peptidase_S11_C_sf"/>
</dbReference>
<dbReference type="GO" id="GO:0071555">
    <property type="term" value="P:cell wall organization"/>
    <property type="evidence" value="ECO:0007669"/>
    <property type="project" value="UniProtKB-KW"/>
</dbReference>
<feature type="active site" description="Acyl-ester intermediate" evidence="13">
    <location>
        <position position="47"/>
    </location>
</feature>
<dbReference type="Proteomes" id="UP000008544">
    <property type="component" value="Chromosome"/>
</dbReference>